<proteinExistence type="predicted"/>
<evidence type="ECO:0000313" key="3">
    <source>
        <dbReference type="EMBL" id="KKA25111.1"/>
    </source>
</evidence>
<dbReference type="STRING" id="1408163.A0A0F4Z4U1"/>
<reference evidence="3 4" key="1">
    <citation type="submission" date="2015-04" db="EMBL/GenBank/DDBJ databases">
        <authorList>
            <person name="Heijne W.H."/>
            <person name="Fedorova N.D."/>
            <person name="Nierman W.C."/>
            <person name="Vollebregt A.W."/>
            <person name="Zhao Z."/>
            <person name="Wu L."/>
            <person name="Kumar M."/>
            <person name="Stam H."/>
            <person name="van den Berg M.A."/>
            <person name="Pel H.J."/>
        </authorList>
    </citation>
    <scope>NUCLEOTIDE SEQUENCE [LARGE SCALE GENOMIC DNA]</scope>
    <source>
        <strain evidence="3 4">CBS 393.64</strain>
    </source>
</reference>
<sequence length="698" mass="77928">MKRDSQRRGRSVAEGIPIIHTRSPTPVLNDPSFSSWENQAVHPSPGACNHLALPQVNVTAKYDTPVERDYIECEMADDYGNGDGCAYGGFQTRSTASDSHSQTQPNLDAFSSQLYQACGDGSQHDQPFYSDEASTSNHANYHSQMNLDFSYLSDFNQGEALGFSQQDLQGVQGQSPISPNAPLEDCYQISEITAQMLEHSTVNDPESLQMAATLADQSDDPWSQLRIPQDSREQLWHGLQETQTRLYYDAAMASAPDDSNLSLDNNYGPLHGSQSELEAFPQDPSIGVRSPGINSYNHEASDGGRRRGGRQRGSHLPAETANNARTVRQVGSCLRCMTLREQCSGGSPCRKCSDIASNQRNRKWKGCYRSFAELAATLSPGFGENIEIIGMEFIPKMPGASDSRAVYADGEGLATTTYRKSGLPVVPTWKNRGETGQMLSRWLKRTVTDGQSIKKWLRSCFPCGRAYWTQFLLGTMWSYTMRCFNEGREDGNDLNGILLRAWKMTLVVTCLSIRIVVPEDATKTILNNLRHYQCVEENPPVNSSRLINRGIKHLFLDIYRQLVENVLSDMDKFVKERLSSIKERAWGHMLCVSILLVVVISQVQISLVDNLILSREDGRDQLEETREETLEALENLEAGASNIIQVFHGKHNRAGTRSADSRNGHALPLHDTSRIQDGNVRQLVCEIQAIKQQYKRSM</sequence>
<feature type="coiled-coil region" evidence="1">
    <location>
        <begin position="608"/>
        <end position="639"/>
    </location>
</feature>
<evidence type="ECO:0000256" key="1">
    <source>
        <dbReference type="SAM" id="Coils"/>
    </source>
</evidence>
<gene>
    <name evidence="3" type="ORF">T310_0816</name>
</gene>
<evidence type="ECO:0000256" key="2">
    <source>
        <dbReference type="SAM" id="MobiDB-lite"/>
    </source>
</evidence>
<protein>
    <recommendedName>
        <fullName evidence="5">Zn(2)-C6 fungal-type domain-containing protein</fullName>
    </recommendedName>
</protein>
<evidence type="ECO:0008006" key="5">
    <source>
        <dbReference type="Google" id="ProtNLM"/>
    </source>
</evidence>
<evidence type="ECO:0000313" key="4">
    <source>
        <dbReference type="Proteomes" id="UP000053958"/>
    </source>
</evidence>
<accession>A0A0F4Z4U1</accession>
<comment type="caution">
    <text evidence="3">The sequence shown here is derived from an EMBL/GenBank/DDBJ whole genome shotgun (WGS) entry which is preliminary data.</text>
</comment>
<dbReference type="OrthoDB" id="4226666at2759"/>
<keyword evidence="1" id="KW-0175">Coiled coil</keyword>
<organism evidence="3 4">
    <name type="scientific">Rasamsonia emersonii (strain ATCC 16479 / CBS 393.64 / IMI 116815)</name>
    <dbReference type="NCBI Taxonomy" id="1408163"/>
    <lineage>
        <taxon>Eukaryota</taxon>
        <taxon>Fungi</taxon>
        <taxon>Dikarya</taxon>
        <taxon>Ascomycota</taxon>
        <taxon>Pezizomycotina</taxon>
        <taxon>Eurotiomycetes</taxon>
        <taxon>Eurotiomycetidae</taxon>
        <taxon>Eurotiales</taxon>
        <taxon>Trichocomaceae</taxon>
        <taxon>Rasamsonia</taxon>
    </lineage>
</organism>
<keyword evidence="4" id="KW-1185">Reference proteome</keyword>
<dbReference type="Proteomes" id="UP000053958">
    <property type="component" value="Unassembled WGS sequence"/>
</dbReference>
<dbReference type="AlphaFoldDB" id="A0A0F4Z4U1"/>
<dbReference type="EMBL" id="LASV01000035">
    <property type="protein sequence ID" value="KKA25111.1"/>
    <property type="molecule type" value="Genomic_DNA"/>
</dbReference>
<name>A0A0F4Z4U1_RASE3</name>
<dbReference type="RefSeq" id="XP_013331723.1">
    <property type="nucleotide sequence ID" value="XM_013476269.1"/>
</dbReference>
<dbReference type="GeneID" id="25312870"/>
<feature type="region of interest" description="Disordered" evidence="2">
    <location>
        <begin position="259"/>
        <end position="323"/>
    </location>
</feature>